<feature type="region of interest" description="Disordered" evidence="1">
    <location>
        <begin position="79"/>
        <end position="100"/>
    </location>
</feature>
<reference evidence="5 6" key="1">
    <citation type="submission" date="2016-10" db="EMBL/GenBank/DDBJ databases">
        <authorList>
            <person name="de Groot N.N."/>
        </authorList>
    </citation>
    <scope>NUCLEOTIDE SEQUENCE [LARGE SCALE GENOMIC DNA]</scope>
    <source>
        <strain evidence="4 5">CGMCC 1.9095</strain>
        <strain evidence="3 6">DSM 22558</strain>
    </source>
</reference>
<dbReference type="STRING" id="653930.SAMN05216589_1463"/>
<name>A0A1H9SAY3_9GAMM</name>
<sequence>MDLRIHLHWHGPVTHDRRSADYLERRLTGPSLTRKELLLVRKRLTTSCIWLGLFAMLMIHVGPLYSALQMAQASVASQEQHVHAGHAEPDAGGHGHHRQSPGEPAWLAALELCGYCELLTLNPPLSLSVDLVLPRHEPERFASLPTAPLLPMLRHGGSHARAPPGYFHS</sequence>
<evidence type="ECO:0000313" key="5">
    <source>
        <dbReference type="Proteomes" id="UP000186599"/>
    </source>
</evidence>
<feature type="transmembrane region" description="Helical" evidence="2">
    <location>
        <begin position="44"/>
        <end position="65"/>
    </location>
</feature>
<dbReference type="Pfam" id="PF11162">
    <property type="entry name" value="DUF2946"/>
    <property type="match status" value="1"/>
</dbReference>
<keyword evidence="2" id="KW-0812">Transmembrane</keyword>
<keyword evidence="5" id="KW-1185">Reference proteome</keyword>
<dbReference type="OrthoDB" id="6896047at2"/>
<evidence type="ECO:0000313" key="6">
    <source>
        <dbReference type="Proteomes" id="UP000186904"/>
    </source>
</evidence>
<proteinExistence type="predicted"/>
<keyword evidence="2" id="KW-1133">Transmembrane helix</keyword>
<dbReference type="Proteomes" id="UP000186599">
    <property type="component" value="Unassembled WGS sequence"/>
</dbReference>
<evidence type="ECO:0000313" key="4">
    <source>
        <dbReference type="EMBL" id="SFL97074.1"/>
    </source>
</evidence>
<dbReference type="AlphaFoldDB" id="A0A1H9SAY3"/>
<dbReference type="Proteomes" id="UP000186904">
    <property type="component" value="Unassembled WGS sequence"/>
</dbReference>
<evidence type="ECO:0000256" key="2">
    <source>
        <dbReference type="SAM" id="Phobius"/>
    </source>
</evidence>
<keyword evidence="2" id="KW-0472">Membrane</keyword>
<dbReference type="EMBL" id="FOGN01000002">
    <property type="protein sequence ID" value="SER82180.1"/>
    <property type="molecule type" value="Genomic_DNA"/>
</dbReference>
<organism evidence="3 6">
    <name type="scientific">Halopseudomonas bauzanensis</name>
    <dbReference type="NCBI Taxonomy" id="653930"/>
    <lineage>
        <taxon>Bacteria</taxon>
        <taxon>Pseudomonadati</taxon>
        <taxon>Pseudomonadota</taxon>
        <taxon>Gammaproteobacteria</taxon>
        <taxon>Pseudomonadales</taxon>
        <taxon>Pseudomonadaceae</taxon>
        <taxon>Halopseudomonas</taxon>
    </lineage>
</organism>
<feature type="compositionally biased region" description="Basic and acidic residues" evidence="1">
    <location>
        <begin position="80"/>
        <end position="93"/>
    </location>
</feature>
<dbReference type="EMBL" id="FOUA01000002">
    <property type="protein sequence ID" value="SFL97074.1"/>
    <property type="molecule type" value="Genomic_DNA"/>
</dbReference>
<evidence type="ECO:0008006" key="7">
    <source>
        <dbReference type="Google" id="ProtNLM"/>
    </source>
</evidence>
<dbReference type="InterPro" id="IPR021333">
    <property type="entry name" value="DUF2946"/>
</dbReference>
<protein>
    <recommendedName>
        <fullName evidence="7">DUF2946 domain-containing protein</fullName>
    </recommendedName>
</protein>
<evidence type="ECO:0000313" key="3">
    <source>
        <dbReference type="EMBL" id="SER82180.1"/>
    </source>
</evidence>
<gene>
    <name evidence="4" type="ORF">SAMN04487855_1851</name>
    <name evidence="3" type="ORF">SAMN05216589_1463</name>
</gene>
<evidence type="ECO:0000256" key="1">
    <source>
        <dbReference type="SAM" id="MobiDB-lite"/>
    </source>
</evidence>
<accession>A0A1H9SAY3</accession>